<dbReference type="Proteomes" id="UP000031876">
    <property type="component" value="Plasmid 4"/>
</dbReference>
<geneLocation type="plasmid" evidence="1 3">
    <name>4</name>
</geneLocation>
<reference evidence="1 3" key="1">
    <citation type="journal article" date="2015" name="Genome Announc.">
        <title>Complete genome sequences for 35 biothreat assay-relevant bacillus species.</title>
        <authorList>
            <person name="Johnson S.L."/>
            <person name="Daligault H.E."/>
            <person name="Davenport K.W."/>
            <person name="Jaissle J."/>
            <person name="Frey K.G."/>
            <person name="Ladner J.T."/>
            <person name="Broomall S.M."/>
            <person name="Bishop-Lilly K.A."/>
            <person name="Bruce D.C."/>
            <person name="Gibbons H.S."/>
            <person name="Coyne S.R."/>
            <person name="Lo C.C."/>
            <person name="Meincke L."/>
            <person name="Munk A.C."/>
            <person name="Koroleva G.I."/>
            <person name="Rosenzweig C.N."/>
            <person name="Palacios G.F."/>
            <person name="Redden C.L."/>
            <person name="Minogue T.D."/>
            <person name="Chain P.S."/>
        </authorList>
    </citation>
    <scope>NUCLEOTIDE SEQUENCE [LARGE SCALE GENOMIC DNA]</scope>
    <source>
        <strain evidence="1 3">HD1011</strain>
        <plasmid evidence="1 3">4</plasmid>
    </source>
</reference>
<dbReference type="KEGG" id="btw:BF38_6248"/>
<organism evidence="2 4">
    <name type="scientific">Bacillus thuringiensis</name>
    <dbReference type="NCBI Taxonomy" id="1428"/>
    <lineage>
        <taxon>Bacteria</taxon>
        <taxon>Bacillati</taxon>
        <taxon>Bacillota</taxon>
        <taxon>Bacilli</taxon>
        <taxon>Bacillales</taxon>
        <taxon>Bacillaceae</taxon>
        <taxon>Bacillus</taxon>
        <taxon>Bacillus cereus group</taxon>
    </lineage>
</organism>
<dbReference type="EMBL" id="CP009333">
    <property type="protein sequence ID" value="AJG73725.1"/>
    <property type="molecule type" value="Genomic_DNA"/>
</dbReference>
<accession>A0A0B5NBF3</accession>
<evidence type="ECO:0000313" key="4">
    <source>
        <dbReference type="Proteomes" id="UP000501107"/>
    </source>
</evidence>
<dbReference type="Proteomes" id="UP000501107">
    <property type="component" value="Plasmid unnamed2"/>
</dbReference>
<evidence type="ECO:0000313" key="1">
    <source>
        <dbReference type="EMBL" id="AJG73725.1"/>
    </source>
</evidence>
<dbReference type="RefSeq" id="WP_000351224.1">
    <property type="nucleotide sequence ID" value="NZ_CP009333.1"/>
</dbReference>
<name>A0A0B5NBF3_BACTU</name>
<reference evidence="2 4" key="2">
    <citation type="submission" date="2020-05" db="EMBL/GenBank/DDBJ databases">
        <title>FDA dAtabase for Regulatory Grade micrObial Sequences (FDA-ARGOS): Supporting development and validation of Infectious Disease Dx tests.</title>
        <authorList>
            <person name="Nelson B."/>
            <person name="Plummer A."/>
            <person name="Tallon L."/>
            <person name="Sadzewicz L."/>
            <person name="Zhao X."/>
            <person name="Vavikolanu K."/>
            <person name="Mehta A."/>
            <person name="Aluvathingal J."/>
            <person name="Nadendla S."/>
            <person name="Myers T."/>
            <person name="Yan Y."/>
            <person name="Sichtig H."/>
        </authorList>
    </citation>
    <scope>NUCLEOTIDE SEQUENCE [LARGE SCALE GENOMIC DNA]</scope>
    <source>
        <strain evidence="2 4">FDAARGOS_795</strain>
        <plasmid evidence="2 4">unnamed2</plasmid>
    </source>
</reference>
<dbReference type="AlphaFoldDB" id="A0A0B5NBF3"/>
<proteinExistence type="predicted"/>
<keyword evidence="2" id="KW-0614">Plasmid</keyword>
<sequence>MDIHVRNINPNHIAEIDKRCKEIGKKLGRRYYRWEYINMMFEEHFDREYRRKKEDKFDEAVTNVSVTLDRQSDKLQEYIDATNELVASMMKLHEG</sequence>
<evidence type="ECO:0000313" key="2">
    <source>
        <dbReference type="EMBL" id="QKH22519.1"/>
    </source>
</evidence>
<geneLocation type="plasmid" evidence="2 4">
    <name>unnamed2</name>
</geneLocation>
<gene>
    <name evidence="1" type="ORF">BF38_6248</name>
    <name evidence="2" type="ORF">FOC89_00605</name>
</gene>
<dbReference type="EMBL" id="CP053978">
    <property type="protein sequence ID" value="QKH22519.1"/>
    <property type="molecule type" value="Genomic_DNA"/>
</dbReference>
<evidence type="ECO:0000313" key="3">
    <source>
        <dbReference type="Proteomes" id="UP000031876"/>
    </source>
</evidence>
<protein>
    <submittedName>
        <fullName evidence="2">Uncharacterized protein</fullName>
    </submittedName>
</protein>